<dbReference type="SUPFAM" id="SSF53474">
    <property type="entry name" value="alpha/beta-Hydrolases"/>
    <property type="match status" value="1"/>
</dbReference>
<dbReference type="PANTHER" id="PTHR15394:SF3">
    <property type="entry name" value="SERINE HYDROLASE RBBP9"/>
    <property type="match status" value="1"/>
</dbReference>
<dbReference type="AlphaFoldDB" id="A0A0G1EBT8"/>
<evidence type="ECO:0000313" key="2">
    <source>
        <dbReference type="Proteomes" id="UP000034213"/>
    </source>
</evidence>
<accession>A0A0G1EBT8</accession>
<proteinExistence type="predicted"/>
<reference evidence="1 2" key="1">
    <citation type="journal article" date="2015" name="Nature">
        <title>rRNA introns, odd ribosomes, and small enigmatic genomes across a large radiation of phyla.</title>
        <authorList>
            <person name="Brown C.T."/>
            <person name="Hug L.A."/>
            <person name="Thomas B.C."/>
            <person name="Sharon I."/>
            <person name="Castelle C.J."/>
            <person name="Singh A."/>
            <person name="Wilkins M.J."/>
            <person name="Williams K.H."/>
            <person name="Banfield J.F."/>
        </authorList>
    </citation>
    <scope>NUCLEOTIDE SEQUENCE [LARGE SCALE GENOMIC DNA]</scope>
</reference>
<dbReference type="EMBL" id="LCEW01000004">
    <property type="protein sequence ID" value="KKS80521.1"/>
    <property type="molecule type" value="Genomic_DNA"/>
</dbReference>
<dbReference type="Pfam" id="PF06821">
    <property type="entry name" value="Ser_hydrolase"/>
    <property type="match status" value="1"/>
</dbReference>
<dbReference type="STRING" id="1618369.UV54_C0004G0009"/>
<dbReference type="InterPro" id="IPR029058">
    <property type="entry name" value="AB_hydrolase_fold"/>
</dbReference>
<dbReference type="Gene3D" id="3.40.50.1820">
    <property type="entry name" value="alpha/beta hydrolase"/>
    <property type="match status" value="1"/>
</dbReference>
<dbReference type="Proteomes" id="UP000034213">
    <property type="component" value="Unassembled WGS sequence"/>
</dbReference>
<comment type="caution">
    <text evidence="1">The sequence shown here is derived from an EMBL/GenBank/DDBJ whole genome shotgun (WGS) entry which is preliminary data.</text>
</comment>
<name>A0A0G1EBT8_9BACT</name>
<sequence>MNVFIFHGTMGSPEGNWFPWLKQQLTNQGIKVYVPRFPTPEGQSLESWLKVFEPYQKCVNQDSVFVGHSMGSGFFLRLLEERTNPIKAAILAAPFDGFIGEEPYDTLNKSFIDHPFNWEKIKKNCPKFTVVAGDDDPYVALKFSQSVADGLGVKLNLIKGGKHLGETLRKFPEVLVEIKLLKENNN</sequence>
<protein>
    <recommendedName>
        <fullName evidence="3">YdeN-like protein</fullName>
    </recommendedName>
</protein>
<evidence type="ECO:0008006" key="3">
    <source>
        <dbReference type="Google" id="ProtNLM"/>
    </source>
</evidence>
<dbReference type="GO" id="GO:0016787">
    <property type="term" value="F:hydrolase activity"/>
    <property type="evidence" value="ECO:0007669"/>
    <property type="project" value="InterPro"/>
</dbReference>
<evidence type="ECO:0000313" key="1">
    <source>
        <dbReference type="EMBL" id="KKS80521.1"/>
    </source>
</evidence>
<organism evidence="1 2">
    <name type="scientific">Candidatus Beckwithbacteria bacterium GW2011_GWA2_43_10</name>
    <dbReference type="NCBI Taxonomy" id="1618369"/>
    <lineage>
        <taxon>Bacteria</taxon>
        <taxon>Candidatus Beckwithiibacteriota</taxon>
    </lineage>
</organism>
<dbReference type="PANTHER" id="PTHR15394">
    <property type="entry name" value="SERINE HYDROLASE RBBP9"/>
    <property type="match status" value="1"/>
</dbReference>
<gene>
    <name evidence="1" type="ORF">UV54_C0004G0009</name>
</gene>
<dbReference type="InterPro" id="IPR010662">
    <property type="entry name" value="RBBP9/YdeN"/>
</dbReference>